<sequence>MSTMKTEKILETSIETVPPPDNETIPEKYPSPLSVNLERGELSKDGASVYEQKLAVLNNAMQSIGFGKYHRRLFIVAGFGWFIDSATLLLAGLLIPPLLEEFHVNGAYFVITIFTGLLVGSLVWGVIADMYGRVWPFNLTLLISGVFSLAAGGANNFTTLAVLVGMVGFGTGGNVPIDSAIFMEFMPSSHSHLTTALQTFWVLGNIAITLVAWPLIGNYSCDSNDSGECRKADNMGWRYLMFTIGGTTLCLGLLRMCVFRMHESPRYLLGRGREGQAVDIVNRIATFNRVPIPLSLHGLEAMEQDGHQKSHAEPKPGILSQEAKLALRRVKTLFMPFRMGVSSVLLILLWTMVGLATTLYINFLPYLLATRGDAFGDASISVVYRNQVLIALCGIFSPYVASKAAETKLLGRRGTMAITCIASGVLLLGSTTSRSSNALLGWNCGFSLWNHAMYGLLISFTSEVFPTSSRGTGMAIVSTVLRISGVLSPLIALKVDAKTPTPAYIGGGLLVVAGIIPLLVPYEPRGRQSR</sequence>
<protein>
    <submittedName>
        <fullName evidence="9">Membrane transporter</fullName>
    </submittedName>
</protein>
<comment type="subcellular location">
    <subcellularLocation>
        <location evidence="1">Membrane</location>
        <topology evidence="1">Multi-pass membrane protein</topology>
    </subcellularLocation>
</comment>
<feature type="transmembrane region" description="Helical" evidence="7">
    <location>
        <begin position="472"/>
        <end position="491"/>
    </location>
</feature>
<feature type="domain" description="Major facilitator superfamily (MFS) profile" evidence="8">
    <location>
        <begin position="73"/>
        <end position="525"/>
    </location>
</feature>
<dbReference type="GO" id="GO:0016020">
    <property type="term" value="C:membrane"/>
    <property type="evidence" value="ECO:0007669"/>
    <property type="project" value="UniProtKB-SubCell"/>
</dbReference>
<feature type="transmembrane region" description="Helical" evidence="7">
    <location>
        <begin position="160"/>
        <end position="183"/>
    </location>
</feature>
<dbReference type="GeneID" id="9380356"/>
<feature type="transmembrane region" description="Helical" evidence="7">
    <location>
        <begin position="414"/>
        <end position="433"/>
    </location>
</feature>
<feature type="region of interest" description="Disordered" evidence="6">
    <location>
        <begin position="1"/>
        <end position="30"/>
    </location>
</feature>
<feature type="transmembrane region" description="Helical" evidence="7">
    <location>
        <begin position="236"/>
        <end position="258"/>
    </location>
</feature>
<dbReference type="InterPro" id="IPR011701">
    <property type="entry name" value="MFS"/>
</dbReference>
<feature type="transmembrane region" description="Helical" evidence="7">
    <location>
        <begin position="439"/>
        <end position="460"/>
    </location>
</feature>
<dbReference type="InterPro" id="IPR036259">
    <property type="entry name" value="MFS_trans_sf"/>
</dbReference>
<feature type="compositionally biased region" description="Basic and acidic residues" evidence="6">
    <location>
        <begin position="1"/>
        <end position="10"/>
    </location>
</feature>
<feature type="transmembrane region" description="Helical" evidence="7">
    <location>
        <begin position="107"/>
        <end position="127"/>
    </location>
</feature>
<keyword evidence="10" id="KW-1185">Reference proteome</keyword>
<evidence type="ECO:0000256" key="6">
    <source>
        <dbReference type="SAM" id="MobiDB-lite"/>
    </source>
</evidence>
<dbReference type="VEuPathDB" id="FungiDB:CC1G_15343"/>
<evidence type="ECO:0000313" key="10">
    <source>
        <dbReference type="Proteomes" id="UP000001861"/>
    </source>
</evidence>
<dbReference type="InParanoid" id="D6RQ22"/>
<name>D6RQ22_COPC7</name>
<keyword evidence="5 7" id="KW-0472">Membrane</keyword>
<dbReference type="SUPFAM" id="SSF103473">
    <property type="entry name" value="MFS general substrate transporter"/>
    <property type="match status" value="1"/>
</dbReference>
<feature type="transmembrane region" description="Helical" evidence="7">
    <location>
        <begin position="503"/>
        <end position="522"/>
    </location>
</feature>
<feature type="transmembrane region" description="Helical" evidence="7">
    <location>
        <begin position="134"/>
        <end position="154"/>
    </location>
</feature>
<feature type="transmembrane region" description="Helical" evidence="7">
    <location>
        <begin position="383"/>
        <end position="402"/>
    </location>
</feature>
<keyword evidence="2" id="KW-0813">Transport</keyword>
<dbReference type="OMA" id="YLHTVYI"/>
<proteinExistence type="predicted"/>
<evidence type="ECO:0000256" key="3">
    <source>
        <dbReference type="ARBA" id="ARBA00022692"/>
    </source>
</evidence>
<reference evidence="9 10" key="1">
    <citation type="journal article" date="2010" name="Proc. Natl. Acad. Sci. U.S.A.">
        <title>Insights into evolution of multicellular fungi from the assembled chromosomes of the mushroom Coprinopsis cinerea (Coprinus cinereus).</title>
        <authorList>
            <person name="Stajich J.E."/>
            <person name="Wilke S.K."/>
            <person name="Ahren D."/>
            <person name="Au C.H."/>
            <person name="Birren B.W."/>
            <person name="Borodovsky M."/>
            <person name="Burns C."/>
            <person name="Canback B."/>
            <person name="Casselton L.A."/>
            <person name="Cheng C.K."/>
            <person name="Deng J."/>
            <person name="Dietrich F.S."/>
            <person name="Fargo D.C."/>
            <person name="Farman M.L."/>
            <person name="Gathman A.C."/>
            <person name="Goldberg J."/>
            <person name="Guigo R."/>
            <person name="Hoegger P.J."/>
            <person name="Hooker J.B."/>
            <person name="Huggins A."/>
            <person name="James T.Y."/>
            <person name="Kamada T."/>
            <person name="Kilaru S."/>
            <person name="Kodira C."/>
            <person name="Kues U."/>
            <person name="Kupfer D."/>
            <person name="Kwan H.S."/>
            <person name="Lomsadze A."/>
            <person name="Li W."/>
            <person name="Lilly W.W."/>
            <person name="Ma L.J."/>
            <person name="Mackey A.J."/>
            <person name="Manning G."/>
            <person name="Martin F."/>
            <person name="Muraguchi H."/>
            <person name="Natvig D.O."/>
            <person name="Palmerini H."/>
            <person name="Ramesh M.A."/>
            <person name="Rehmeyer C.J."/>
            <person name="Roe B.A."/>
            <person name="Shenoy N."/>
            <person name="Stanke M."/>
            <person name="Ter-Hovhannisyan V."/>
            <person name="Tunlid A."/>
            <person name="Velagapudi R."/>
            <person name="Vision T.J."/>
            <person name="Zeng Q."/>
            <person name="Zolan M.E."/>
            <person name="Pukkila P.J."/>
        </authorList>
    </citation>
    <scope>NUCLEOTIDE SEQUENCE [LARGE SCALE GENOMIC DNA]</scope>
    <source>
        <strain evidence="10">Okayama-7 / 130 / ATCC MYA-4618 / FGSC 9003</strain>
    </source>
</reference>
<dbReference type="Pfam" id="PF07690">
    <property type="entry name" value="MFS_1"/>
    <property type="match status" value="1"/>
</dbReference>
<dbReference type="EMBL" id="AACS02000010">
    <property type="protein sequence ID" value="EFI26942.1"/>
    <property type="molecule type" value="Genomic_DNA"/>
</dbReference>
<feature type="transmembrane region" description="Helical" evidence="7">
    <location>
        <begin position="73"/>
        <end position="95"/>
    </location>
</feature>
<gene>
    <name evidence="9" type="ORF">CC1G_15343</name>
</gene>
<keyword evidence="3 7" id="KW-0812">Transmembrane</keyword>
<evidence type="ECO:0000256" key="1">
    <source>
        <dbReference type="ARBA" id="ARBA00004141"/>
    </source>
</evidence>
<dbReference type="eggNOG" id="KOG0253">
    <property type="taxonomic scope" value="Eukaryota"/>
</dbReference>
<dbReference type="AlphaFoldDB" id="D6RQ22"/>
<dbReference type="GO" id="GO:0022857">
    <property type="term" value="F:transmembrane transporter activity"/>
    <property type="evidence" value="ECO:0007669"/>
    <property type="project" value="InterPro"/>
</dbReference>
<comment type="caution">
    <text evidence="9">The sequence shown here is derived from an EMBL/GenBank/DDBJ whole genome shotgun (WGS) entry which is preliminary data.</text>
</comment>
<dbReference type="InterPro" id="IPR020846">
    <property type="entry name" value="MFS_dom"/>
</dbReference>
<dbReference type="Proteomes" id="UP000001861">
    <property type="component" value="Unassembled WGS sequence"/>
</dbReference>
<feature type="transmembrane region" description="Helical" evidence="7">
    <location>
        <begin position="337"/>
        <end position="363"/>
    </location>
</feature>
<evidence type="ECO:0000256" key="4">
    <source>
        <dbReference type="ARBA" id="ARBA00022989"/>
    </source>
</evidence>
<dbReference type="OrthoDB" id="3936150at2759"/>
<accession>D6RQ22</accession>
<dbReference type="PANTHER" id="PTHR23511">
    <property type="entry name" value="SYNAPTIC VESICLE GLYCOPROTEIN 2"/>
    <property type="match status" value="1"/>
</dbReference>
<evidence type="ECO:0000256" key="2">
    <source>
        <dbReference type="ARBA" id="ARBA00022448"/>
    </source>
</evidence>
<dbReference type="RefSeq" id="XP_002910436.1">
    <property type="nucleotide sequence ID" value="XM_002910390.1"/>
</dbReference>
<dbReference type="PANTHER" id="PTHR23511:SF12">
    <property type="entry name" value="TRANSPORTER, PUTATIVE (AFU_ORTHOLOGUE AFUA_7G01740)-RELATED"/>
    <property type="match status" value="1"/>
</dbReference>
<evidence type="ECO:0000256" key="5">
    <source>
        <dbReference type="ARBA" id="ARBA00023136"/>
    </source>
</evidence>
<dbReference type="KEGG" id="cci:CC1G_15343"/>
<dbReference type="HOGENOM" id="CLU_001265_52_4_1"/>
<organism evidence="9 10">
    <name type="scientific">Coprinopsis cinerea (strain Okayama-7 / 130 / ATCC MYA-4618 / FGSC 9003)</name>
    <name type="common">Inky cap fungus</name>
    <name type="synonym">Hormographiella aspergillata</name>
    <dbReference type="NCBI Taxonomy" id="240176"/>
    <lineage>
        <taxon>Eukaryota</taxon>
        <taxon>Fungi</taxon>
        <taxon>Dikarya</taxon>
        <taxon>Basidiomycota</taxon>
        <taxon>Agaricomycotina</taxon>
        <taxon>Agaricomycetes</taxon>
        <taxon>Agaricomycetidae</taxon>
        <taxon>Agaricales</taxon>
        <taxon>Agaricineae</taxon>
        <taxon>Psathyrellaceae</taxon>
        <taxon>Coprinopsis</taxon>
    </lineage>
</organism>
<keyword evidence="4 7" id="KW-1133">Transmembrane helix</keyword>
<dbReference type="Gene3D" id="1.20.1250.20">
    <property type="entry name" value="MFS general substrate transporter like domains"/>
    <property type="match status" value="1"/>
</dbReference>
<feature type="transmembrane region" description="Helical" evidence="7">
    <location>
        <begin position="195"/>
        <end position="216"/>
    </location>
</feature>
<dbReference type="PROSITE" id="PS50850">
    <property type="entry name" value="MFS"/>
    <property type="match status" value="1"/>
</dbReference>
<evidence type="ECO:0000313" key="9">
    <source>
        <dbReference type="EMBL" id="EFI26942.1"/>
    </source>
</evidence>
<evidence type="ECO:0000256" key="7">
    <source>
        <dbReference type="SAM" id="Phobius"/>
    </source>
</evidence>
<evidence type="ECO:0000259" key="8">
    <source>
        <dbReference type="PROSITE" id="PS50850"/>
    </source>
</evidence>
<dbReference type="CDD" id="cd17316">
    <property type="entry name" value="MFS_SV2_like"/>
    <property type="match status" value="1"/>
</dbReference>